<evidence type="ECO:0000313" key="6">
    <source>
        <dbReference type="EMBL" id="SFP70016.1"/>
    </source>
</evidence>
<dbReference type="InterPro" id="IPR036909">
    <property type="entry name" value="Cyt_c-like_dom_sf"/>
</dbReference>
<keyword evidence="2 4" id="KW-0479">Metal-binding</keyword>
<dbReference type="GO" id="GO:0046872">
    <property type="term" value="F:metal ion binding"/>
    <property type="evidence" value="ECO:0007669"/>
    <property type="project" value="UniProtKB-KW"/>
</dbReference>
<dbReference type="Proteomes" id="UP000199029">
    <property type="component" value="Unassembled WGS sequence"/>
</dbReference>
<dbReference type="PROSITE" id="PS51007">
    <property type="entry name" value="CYTC"/>
    <property type="match status" value="1"/>
</dbReference>
<reference evidence="7" key="1">
    <citation type="submission" date="2016-10" db="EMBL/GenBank/DDBJ databases">
        <authorList>
            <person name="Varghese N."/>
            <person name="Submissions S."/>
        </authorList>
    </citation>
    <scope>NUCLEOTIDE SEQUENCE [LARGE SCALE GENOMIC DNA]</scope>
    <source>
        <strain evidence="7">OR362-8,ATCC BAA-1266,JCM 13504</strain>
    </source>
</reference>
<evidence type="ECO:0000256" key="2">
    <source>
        <dbReference type="ARBA" id="ARBA00022723"/>
    </source>
</evidence>
<dbReference type="Pfam" id="PF00034">
    <property type="entry name" value="Cytochrom_C"/>
    <property type="match status" value="1"/>
</dbReference>
<proteinExistence type="predicted"/>
<dbReference type="Gene3D" id="1.10.760.10">
    <property type="entry name" value="Cytochrome c-like domain"/>
    <property type="match status" value="1"/>
</dbReference>
<sequence length="175" mass="18243">MRFNSVGFALTVGMALVVVLMGFTLLSAAGLVGFSAADVEAARIEAGKPQPQDTTMALVDAGLPRPALSEAEAAAVAAGSALYASNCAQCHAVNEVVVGPALAGITKRRPVSWLIPWIKNSSKVVASGDEYAVAIYNKYNKQQMPSFGLSDSEVKAILAWLTSQENQGKAMASQL</sequence>
<feature type="domain" description="Cytochrome c" evidence="5">
    <location>
        <begin position="74"/>
        <end position="165"/>
    </location>
</feature>
<keyword evidence="7" id="KW-1185">Reference proteome</keyword>
<protein>
    <submittedName>
        <fullName evidence="6">Cytochrome c</fullName>
    </submittedName>
</protein>
<organism evidence="6 7">
    <name type="scientific">Hymenobacter arizonensis</name>
    <name type="common">Siccationidurans arizonensis</name>
    <dbReference type="NCBI Taxonomy" id="1227077"/>
    <lineage>
        <taxon>Bacteria</taxon>
        <taxon>Pseudomonadati</taxon>
        <taxon>Bacteroidota</taxon>
        <taxon>Cytophagia</taxon>
        <taxon>Cytophagales</taxon>
        <taxon>Hymenobacteraceae</taxon>
        <taxon>Hymenobacter</taxon>
    </lineage>
</organism>
<dbReference type="AlphaFoldDB" id="A0A1I5SI31"/>
<keyword evidence="3 4" id="KW-0408">Iron</keyword>
<dbReference type="SUPFAM" id="SSF46626">
    <property type="entry name" value="Cytochrome c"/>
    <property type="match status" value="1"/>
</dbReference>
<dbReference type="STRING" id="1227077.SAMN04515668_0058"/>
<dbReference type="EMBL" id="FOXS01000001">
    <property type="protein sequence ID" value="SFP70016.1"/>
    <property type="molecule type" value="Genomic_DNA"/>
</dbReference>
<evidence type="ECO:0000256" key="4">
    <source>
        <dbReference type="PROSITE-ProRule" id="PRU00433"/>
    </source>
</evidence>
<dbReference type="InterPro" id="IPR009056">
    <property type="entry name" value="Cyt_c-like_dom"/>
</dbReference>
<dbReference type="GO" id="GO:0020037">
    <property type="term" value="F:heme binding"/>
    <property type="evidence" value="ECO:0007669"/>
    <property type="project" value="InterPro"/>
</dbReference>
<keyword evidence="1 4" id="KW-0349">Heme</keyword>
<gene>
    <name evidence="6" type="ORF">SAMN04515668_0058</name>
</gene>
<name>A0A1I5SI31_HYMAR</name>
<evidence type="ECO:0000259" key="5">
    <source>
        <dbReference type="PROSITE" id="PS51007"/>
    </source>
</evidence>
<accession>A0A1I5SI31</accession>
<evidence type="ECO:0000313" key="7">
    <source>
        <dbReference type="Proteomes" id="UP000199029"/>
    </source>
</evidence>
<evidence type="ECO:0000256" key="1">
    <source>
        <dbReference type="ARBA" id="ARBA00022617"/>
    </source>
</evidence>
<dbReference type="GO" id="GO:0009055">
    <property type="term" value="F:electron transfer activity"/>
    <property type="evidence" value="ECO:0007669"/>
    <property type="project" value="InterPro"/>
</dbReference>
<evidence type="ECO:0000256" key="3">
    <source>
        <dbReference type="ARBA" id="ARBA00023004"/>
    </source>
</evidence>